<dbReference type="InterPro" id="IPR035437">
    <property type="entry name" value="SNase_OB-fold_sf"/>
</dbReference>
<organism evidence="3 4">
    <name type="scientific">Plectus sambesii</name>
    <dbReference type="NCBI Taxonomy" id="2011161"/>
    <lineage>
        <taxon>Eukaryota</taxon>
        <taxon>Metazoa</taxon>
        <taxon>Ecdysozoa</taxon>
        <taxon>Nematoda</taxon>
        <taxon>Chromadorea</taxon>
        <taxon>Plectida</taxon>
        <taxon>Plectina</taxon>
        <taxon>Plectoidea</taxon>
        <taxon>Plectidae</taxon>
        <taxon>Plectus</taxon>
    </lineage>
</organism>
<evidence type="ECO:0000259" key="2">
    <source>
        <dbReference type="PROSITE" id="PS50304"/>
    </source>
</evidence>
<feature type="compositionally biased region" description="Low complexity" evidence="1">
    <location>
        <begin position="397"/>
        <end position="413"/>
    </location>
</feature>
<feature type="domain" description="Tudor" evidence="2">
    <location>
        <begin position="241"/>
        <end position="301"/>
    </location>
</feature>
<dbReference type="WBParaSite" id="PSAMB.scaffold552size47466.g7124.t1">
    <property type="protein sequence ID" value="PSAMB.scaffold552size47466.g7124.t1"/>
    <property type="gene ID" value="PSAMB.scaffold552size47466.g7124"/>
</dbReference>
<accession>A0A914X0M3</accession>
<dbReference type="Gene3D" id="2.40.50.90">
    <property type="match status" value="2"/>
</dbReference>
<dbReference type="InterPro" id="IPR002999">
    <property type="entry name" value="Tudor"/>
</dbReference>
<name>A0A914X0M3_9BILA</name>
<dbReference type="Gene3D" id="2.30.30.140">
    <property type="match status" value="2"/>
</dbReference>
<dbReference type="PANTHER" id="PTHR22948:SF29">
    <property type="entry name" value="FI02030P-RELATED"/>
    <property type="match status" value="1"/>
</dbReference>
<dbReference type="SMART" id="SM00333">
    <property type="entry name" value="TUDOR"/>
    <property type="match status" value="2"/>
</dbReference>
<proteinExistence type="predicted"/>
<dbReference type="Pfam" id="PF00567">
    <property type="entry name" value="TUDOR"/>
    <property type="match status" value="2"/>
</dbReference>
<dbReference type="GO" id="GO:0005737">
    <property type="term" value="C:cytoplasm"/>
    <property type="evidence" value="ECO:0007669"/>
    <property type="project" value="UniProtKB-ARBA"/>
</dbReference>
<reference evidence="4" key="1">
    <citation type="submission" date="2022-11" db="UniProtKB">
        <authorList>
            <consortium name="WormBaseParasite"/>
        </authorList>
    </citation>
    <scope>IDENTIFICATION</scope>
</reference>
<dbReference type="SUPFAM" id="SSF63748">
    <property type="entry name" value="Tudor/PWWP/MBT"/>
    <property type="match status" value="2"/>
</dbReference>
<evidence type="ECO:0000256" key="1">
    <source>
        <dbReference type="SAM" id="MobiDB-lite"/>
    </source>
</evidence>
<protein>
    <submittedName>
        <fullName evidence="4">Tudor domain-containing protein</fullName>
    </submittedName>
</protein>
<evidence type="ECO:0000313" key="3">
    <source>
        <dbReference type="Proteomes" id="UP000887566"/>
    </source>
</evidence>
<dbReference type="PROSITE" id="PS50304">
    <property type="entry name" value="TUDOR"/>
    <property type="match status" value="1"/>
</dbReference>
<dbReference type="Proteomes" id="UP000887566">
    <property type="component" value="Unplaced"/>
</dbReference>
<evidence type="ECO:0000313" key="4">
    <source>
        <dbReference type="WBParaSite" id="PSAMB.scaffold552size47466.g7124.t1"/>
    </source>
</evidence>
<keyword evidence="3" id="KW-1185">Reference proteome</keyword>
<feature type="region of interest" description="Disordered" evidence="1">
    <location>
        <begin position="382"/>
        <end position="437"/>
    </location>
</feature>
<dbReference type="AlphaFoldDB" id="A0A914X0M3"/>
<sequence length="662" mass="73993">MSLLPQTPARQNWNVANMDSRYLFDSRGEVADVDVDLSDEMEEMRESLYSLLQTEFPAGVVAHHLEKVYKQRYPEGPHLAPNWLDQLTEEFEVERRGALVMVFARLRKQKTAVFHSPAVVSERSFCEGSNSFIETNRAEMKEAQITWDRNMTFSMLSATELAQETRAVSVDVGVDARTYQALVTSTLGPSTFYVRLFDNELTYDRMRKVMADNYADSVTRPLASSAGGQTENMMKPLSLEEINVEGLYVAWMESASDWHRVVVKEKRPQQNAVYALFIDHGDSEELPANRLRRITPDLVDPQQSPVFALHCSLYDCPGGKADDVAVLFNEMVFISHQGVSQARKLTARFISETADATYRVDLYTEDGKNISQTMKAALDARNADEHPMSMSTPVRQSPPTSRVETTTTTTPSSQKELSFEFGTPKSERFGEGRPTSDGVVTQLALKPMDVPATESFPAYVLFAPDPDDFSIQWKGFDPVPDYLQGLVRTESEKQPPIGANESIHPGHFYAARVTDLTTSEERVDWQRVYVSGVAKMDGYFKVFLVDRGSFSVVHRDDIRPLTAAAFAIPDMFIIKCKLAGVKPADGTDFWSPTAQRAFSERVCRVSKKGLQTLKVVRIGTGAGVWSTADAPGLPLLKVQLIDETDKTDIAQWLVKEGHAIAC</sequence>
<dbReference type="InterPro" id="IPR050621">
    <property type="entry name" value="Tudor_domain_containing"/>
</dbReference>
<dbReference type="PANTHER" id="PTHR22948">
    <property type="entry name" value="TUDOR DOMAIN CONTAINING PROTEIN"/>
    <property type="match status" value="1"/>
</dbReference>